<dbReference type="KEGG" id="smur:BWP33_07600"/>
<dbReference type="Gene3D" id="1.10.260.40">
    <property type="entry name" value="lambda repressor-like DNA-binding domains"/>
    <property type="match status" value="1"/>
</dbReference>
<dbReference type="AlphaFoldDB" id="V9HKY4"/>
<proteinExistence type="predicted"/>
<dbReference type="PROSITE" id="PS50943">
    <property type="entry name" value="HTH_CROC1"/>
    <property type="match status" value="1"/>
</dbReference>
<dbReference type="OrthoDB" id="8613419at2"/>
<gene>
    <name evidence="2" type="ORF">HMPREF9021_02233</name>
</gene>
<protein>
    <recommendedName>
        <fullName evidence="1">HTH cro/C1-type domain-containing protein</fullName>
    </recommendedName>
</protein>
<dbReference type="GO" id="GO:0003677">
    <property type="term" value="F:DNA binding"/>
    <property type="evidence" value="ECO:0007669"/>
    <property type="project" value="InterPro"/>
</dbReference>
<dbReference type="InterPro" id="IPR010982">
    <property type="entry name" value="Lambda_DNA-bd_dom_sf"/>
</dbReference>
<evidence type="ECO:0000313" key="2">
    <source>
        <dbReference type="EMBL" id="EFG29914.1"/>
    </source>
</evidence>
<dbReference type="SUPFAM" id="SSF47413">
    <property type="entry name" value="lambda repressor-like DNA-binding domains"/>
    <property type="match status" value="1"/>
</dbReference>
<reference evidence="2 3" key="2">
    <citation type="submission" date="2011-10" db="EMBL/GenBank/DDBJ databases">
        <title>The Genome Sequence of Simonsiella muelleri ATCC 29453.</title>
        <authorList>
            <consortium name="The Broad Institute Genome Sequencing Platform"/>
            <consortium name="The Broad Institute Genome Sequencing Center for Infectious Disease"/>
            <person name="Earl A."/>
            <person name="Ward D."/>
            <person name="Feldgarden M."/>
            <person name="Gevers D."/>
            <person name="Izard J."/>
            <person name="Baranova O.V."/>
            <person name="Blanton J.M."/>
            <person name="Tanner A.C."/>
            <person name="Dewhirst F."/>
            <person name="Young S.K."/>
            <person name="Zeng Q."/>
            <person name="Gargeya S."/>
            <person name="Fitzgerald M."/>
            <person name="Haas B."/>
            <person name="Abouelleil A."/>
            <person name="Alvarado L."/>
            <person name="Arachchi H.M."/>
            <person name="Berlin A."/>
            <person name="Brown A."/>
            <person name="Chapman S.B."/>
            <person name="Chen Z."/>
            <person name="Dunbar C."/>
            <person name="Freedman E."/>
            <person name="Gearin G."/>
            <person name="Goldberg J."/>
            <person name="Griggs A."/>
            <person name="Gujja S."/>
            <person name="Heiman D."/>
            <person name="Howarth C."/>
            <person name="Larson L."/>
            <person name="Lui A."/>
            <person name="MacDonald P.J.P."/>
            <person name="Montmayeur A."/>
            <person name="Murphy C."/>
            <person name="Neiman D."/>
            <person name="Pearson M."/>
            <person name="Priest M."/>
            <person name="Roberts A."/>
            <person name="Saif S."/>
            <person name="Shea T."/>
            <person name="Shenoy N."/>
            <person name="Sisk P."/>
            <person name="Stolte C."/>
            <person name="Sykes S."/>
            <person name="Wortman J."/>
            <person name="Nusbaum C."/>
            <person name="Birren B."/>
        </authorList>
    </citation>
    <scope>NUCLEOTIDE SEQUENCE [LARGE SCALE GENOMIC DNA]</scope>
    <source>
        <strain evidence="2 3">ATCC 29453</strain>
    </source>
</reference>
<dbReference type="RefSeq" id="WP_002643059.1">
    <property type="nucleotide sequence ID" value="NZ_CP019448.1"/>
</dbReference>
<sequence>MQEKNQYFVTMLHDAHLTQAQLAEIFGITRTAISRWHKIGVPQYAQAYLILRAEYIELQKQHNKGCLRQPKTKSK</sequence>
<reference evidence="2 3" key="1">
    <citation type="submission" date="2010-03" db="EMBL/GenBank/DDBJ databases">
        <authorList>
            <consortium name="The Broad Institute Genome Sequencing Platform"/>
            <person name="Ward D."/>
            <person name="Earl A."/>
            <person name="Feldgarden M."/>
            <person name="Gevers D."/>
            <person name="Young S."/>
            <person name="Zeng Q."/>
            <person name="Koehrsen M."/>
            <person name="Alvarado L."/>
            <person name="Berlin A.M."/>
            <person name="Borenstein D."/>
            <person name="Chapman S.B."/>
            <person name="Chen Z."/>
            <person name="Engels R."/>
            <person name="Freedman E."/>
            <person name="Gellesch M."/>
            <person name="Goldberg J."/>
            <person name="Griggs A."/>
            <person name="Gujja S."/>
            <person name="Heilman E.R."/>
            <person name="Heiman D.I."/>
            <person name="Hepburn T.A."/>
            <person name="Howarth C."/>
            <person name="Jen D."/>
            <person name="Larson L."/>
            <person name="Mehta T."/>
            <person name="Park D."/>
            <person name="Pearson M."/>
            <person name="Richards J."/>
            <person name="Roberts A."/>
            <person name="Saif S."/>
            <person name="Shea T.D."/>
            <person name="Shenoy N."/>
            <person name="Sisk P."/>
            <person name="Stolte C."/>
            <person name="Sykes S.N."/>
            <person name="Walk T."/>
            <person name="White J."/>
            <person name="Yandava C."/>
            <person name="Izard J."/>
            <person name="Baranova O.V."/>
            <person name="Blanton J.M."/>
            <person name="Tanner A.C."/>
            <person name="Dewhirst F."/>
            <person name="Haas B."/>
            <person name="Nusbaum C."/>
            <person name="Birren B."/>
        </authorList>
    </citation>
    <scope>NUCLEOTIDE SEQUENCE [LARGE SCALE GENOMIC DNA]</scope>
    <source>
        <strain evidence="2 3">ATCC 29453</strain>
    </source>
</reference>
<dbReference type="EMBL" id="ADCY02000064">
    <property type="protein sequence ID" value="EFG29914.1"/>
    <property type="molecule type" value="Genomic_DNA"/>
</dbReference>
<dbReference type="CDD" id="cd00093">
    <property type="entry name" value="HTH_XRE"/>
    <property type="match status" value="1"/>
</dbReference>
<feature type="domain" description="HTH cro/C1-type" evidence="1">
    <location>
        <begin position="17"/>
        <end position="36"/>
    </location>
</feature>
<accession>V9HKY4</accession>
<dbReference type="HOGENOM" id="CLU_2734668_0_0_4"/>
<keyword evidence="3" id="KW-1185">Reference proteome</keyword>
<dbReference type="Proteomes" id="UP000017813">
    <property type="component" value="Unassembled WGS sequence"/>
</dbReference>
<comment type="caution">
    <text evidence="2">The sequence shown here is derived from an EMBL/GenBank/DDBJ whole genome shotgun (WGS) entry which is preliminary data.</text>
</comment>
<name>V9HKY4_9NEIS</name>
<evidence type="ECO:0000313" key="3">
    <source>
        <dbReference type="Proteomes" id="UP000017813"/>
    </source>
</evidence>
<dbReference type="STRING" id="641147.HMPREF9021_02233"/>
<dbReference type="InterPro" id="IPR001387">
    <property type="entry name" value="Cro/C1-type_HTH"/>
</dbReference>
<evidence type="ECO:0000259" key="1">
    <source>
        <dbReference type="PROSITE" id="PS50943"/>
    </source>
</evidence>
<organism evidence="2 3">
    <name type="scientific">Simonsiella muelleri ATCC 29453</name>
    <dbReference type="NCBI Taxonomy" id="641147"/>
    <lineage>
        <taxon>Bacteria</taxon>
        <taxon>Pseudomonadati</taxon>
        <taxon>Pseudomonadota</taxon>
        <taxon>Betaproteobacteria</taxon>
        <taxon>Neisseriales</taxon>
        <taxon>Neisseriaceae</taxon>
        <taxon>Simonsiella</taxon>
    </lineage>
</organism>